<proteinExistence type="predicted"/>
<evidence type="ECO:0000313" key="1">
    <source>
        <dbReference type="EMBL" id="RLJ41626.1"/>
    </source>
</evidence>
<reference evidence="1 2" key="1">
    <citation type="submission" date="2018-10" db="EMBL/GenBank/DDBJ databases">
        <title>Genomic Encyclopedia of Archaeal and Bacterial Type Strains, Phase II (KMG-II): from individual species to whole genera.</title>
        <authorList>
            <person name="Goeker M."/>
        </authorList>
    </citation>
    <scope>NUCLEOTIDE SEQUENCE [LARGE SCALE GENOMIC DNA]</scope>
    <source>
        <strain evidence="1 2">DSM 29466</strain>
    </source>
</reference>
<dbReference type="InterPro" id="IPR021848">
    <property type="entry name" value="HODM_asu-like"/>
</dbReference>
<dbReference type="Proteomes" id="UP000269157">
    <property type="component" value="Unassembled WGS sequence"/>
</dbReference>
<comment type="caution">
    <text evidence="1">The sequence shown here is derived from an EMBL/GenBank/DDBJ whole genome shotgun (WGS) entry which is preliminary data.</text>
</comment>
<dbReference type="Pfam" id="PF11927">
    <property type="entry name" value="HODM_asu-like"/>
    <property type="match status" value="1"/>
</dbReference>
<evidence type="ECO:0000313" key="2">
    <source>
        <dbReference type="Proteomes" id="UP000269157"/>
    </source>
</evidence>
<keyword evidence="2" id="KW-1185">Reference proteome</keyword>
<name>A0A497VRS0_9RHOB</name>
<protein>
    <submittedName>
        <fullName evidence="1">Uncharacterized protein DUF3445</fullName>
    </submittedName>
</protein>
<gene>
    <name evidence="1" type="ORF">BCF46_2588</name>
</gene>
<sequence>MVKGCMEPILQSRLPFAPWLDPRTRRLPGVVPLAYKDWLQVDDAYTDQLAYKAKLLAERRDRVLMVDPTCKDAARELLQVALGNLPNEFTAGESITCPDGRIVSVDTDAPFVTLSKLLQEDFVILQKRGDAHILTGAILCFPASWSLAEKFNRPLTDIHDPVAEYDDGIARSVERMFSAIRVDQPLMRSNALVYADPDLHHPHRGSDALRDSGQAGYIRSERQCMVRLPQTQAVVFSIHTYLVRETDLTEEQAKGLLAYPITHEEALS</sequence>
<accession>A0A497VRS0</accession>
<dbReference type="EMBL" id="RCCE01000004">
    <property type="protein sequence ID" value="RLJ41626.1"/>
    <property type="molecule type" value="Genomic_DNA"/>
</dbReference>
<organism evidence="1 2">
    <name type="scientific">Litoreibacter meonggei</name>
    <dbReference type="NCBI Taxonomy" id="1049199"/>
    <lineage>
        <taxon>Bacteria</taxon>
        <taxon>Pseudomonadati</taxon>
        <taxon>Pseudomonadota</taxon>
        <taxon>Alphaproteobacteria</taxon>
        <taxon>Rhodobacterales</taxon>
        <taxon>Roseobacteraceae</taxon>
        <taxon>Litoreibacter</taxon>
    </lineage>
</organism>
<dbReference type="AlphaFoldDB" id="A0A497VRS0"/>